<feature type="compositionally biased region" description="Basic and acidic residues" evidence="1">
    <location>
        <begin position="31"/>
        <end position="50"/>
    </location>
</feature>
<evidence type="ECO:0000313" key="3">
    <source>
        <dbReference type="Proteomes" id="UP001165065"/>
    </source>
</evidence>
<feature type="region of interest" description="Disordered" evidence="1">
    <location>
        <begin position="1"/>
        <end position="60"/>
    </location>
</feature>
<proteinExistence type="predicted"/>
<accession>A0A9W7GI24</accession>
<gene>
    <name evidence="2" type="ORF">TrCOL_g5972</name>
</gene>
<dbReference type="Proteomes" id="UP001165065">
    <property type="component" value="Unassembled WGS sequence"/>
</dbReference>
<dbReference type="OrthoDB" id="10480369at2759"/>
<reference evidence="3" key="1">
    <citation type="journal article" date="2023" name="Commun. Biol.">
        <title>Genome analysis of Parmales, the sister group of diatoms, reveals the evolutionary specialization of diatoms from phago-mixotrophs to photoautotrophs.</title>
        <authorList>
            <person name="Ban H."/>
            <person name="Sato S."/>
            <person name="Yoshikawa S."/>
            <person name="Yamada K."/>
            <person name="Nakamura Y."/>
            <person name="Ichinomiya M."/>
            <person name="Sato N."/>
            <person name="Blanc-Mathieu R."/>
            <person name="Endo H."/>
            <person name="Kuwata A."/>
            <person name="Ogata H."/>
        </authorList>
    </citation>
    <scope>NUCLEOTIDE SEQUENCE [LARGE SCALE GENOMIC DNA]</scope>
</reference>
<organism evidence="2 3">
    <name type="scientific">Triparma columacea</name>
    <dbReference type="NCBI Taxonomy" id="722753"/>
    <lineage>
        <taxon>Eukaryota</taxon>
        <taxon>Sar</taxon>
        <taxon>Stramenopiles</taxon>
        <taxon>Ochrophyta</taxon>
        <taxon>Bolidophyceae</taxon>
        <taxon>Parmales</taxon>
        <taxon>Triparmaceae</taxon>
        <taxon>Triparma</taxon>
    </lineage>
</organism>
<sequence length="212" mass="24270">MASNVSSISRGRKGEGGWLNKNTFVSNKRRKIDEDKEEEKEKEKEKEKKDKVKHNPLPLGWTRPPSGIPAICYFPTPTHPWFTSRCLPPSSTSFLCTEMTTDPCVDCGDGSYKEYEYVMYKSWRGGRSEVGGRVKRTGGTEGSIQWDGEGVKVNFIPSGVSAERVDKLKPLEGLEGYDDWDDVGRKYFKRIWDREVGDDGYFTYGWWVIEED</sequence>
<evidence type="ECO:0000256" key="1">
    <source>
        <dbReference type="SAM" id="MobiDB-lite"/>
    </source>
</evidence>
<dbReference type="EMBL" id="BRYA01000283">
    <property type="protein sequence ID" value="GMI46139.1"/>
    <property type="molecule type" value="Genomic_DNA"/>
</dbReference>
<comment type="caution">
    <text evidence="2">The sequence shown here is derived from an EMBL/GenBank/DDBJ whole genome shotgun (WGS) entry which is preliminary data.</text>
</comment>
<dbReference type="AlphaFoldDB" id="A0A9W7GI24"/>
<evidence type="ECO:0000313" key="2">
    <source>
        <dbReference type="EMBL" id="GMI46139.1"/>
    </source>
</evidence>
<name>A0A9W7GI24_9STRA</name>
<protein>
    <submittedName>
        <fullName evidence="2">Uncharacterized protein</fullName>
    </submittedName>
</protein>
<keyword evidence="3" id="KW-1185">Reference proteome</keyword>